<dbReference type="GO" id="GO:0046872">
    <property type="term" value="F:metal ion binding"/>
    <property type="evidence" value="ECO:0007669"/>
    <property type="project" value="UniProtKB-KW"/>
</dbReference>
<keyword evidence="4" id="KW-0408">Iron</keyword>
<proteinExistence type="predicted"/>
<dbReference type="CDD" id="cd13944">
    <property type="entry name" value="lytB_ispH"/>
    <property type="match status" value="1"/>
</dbReference>
<dbReference type="KEGG" id="alam:RT761_02525"/>
<keyword evidence="5" id="KW-0411">Iron-sulfur</keyword>
<evidence type="ECO:0000256" key="1">
    <source>
        <dbReference type="ARBA" id="ARBA00001966"/>
    </source>
</evidence>
<keyword evidence="2" id="KW-0004">4Fe-4S</keyword>
<reference evidence="6 7" key="1">
    <citation type="journal article" date="2021" name="Nat. Commun.">
        <title>Isolation of a member of the candidate phylum Atribacteria reveals a unique cell membrane structure.</title>
        <authorList>
            <person name="Taiki K."/>
            <person name="Nobu M.K."/>
            <person name="Kusada H."/>
            <person name="Meng X.-Y."/>
            <person name="Hosoki N."/>
            <person name="Uematsu K."/>
            <person name="Yoshioka H."/>
            <person name="Kamagata Y."/>
            <person name="Tamaki H."/>
        </authorList>
    </citation>
    <scope>NUCLEOTIDE SEQUENCE [LARGE SCALE GENOMIC DNA]</scope>
    <source>
        <strain evidence="6 7">RT761</strain>
    </source>
</reference>
<dbReference type="Proteomes" id="UP000594463">
    <property type="component" value="Chromosome"/>
</dbReference>
<sequence length="289" mass="32706">MMNDMKILIAKHIGFCPGVKRAYTMAIEAFDKNPQPVYLLGELVHNHQAVKMLVEKGARLEDEVERIPDKITVVTRSHGLERKTRKKLLDKGITIVDTTCPRVRKVQSLAGELEKKGYTMIILGDPNHAEIKALISELSSKPLVLGKNSTDWGKKLNALPENKPLAVIEQTTFPQQQYLDFCRLLKEKNRTNRCLIYNTLCPETEHRQNELNSYLQTGKIDIVIILGGKHSSNTRGLYLVAKDQAPRTIWIEDPNEVEKSWFQPNQTILIVSGASTPDCAVKELVEKIQ</sequence>
<dbReference type="GO" id="GO:0019288">
    <property type="term" value="P:isopentenyl diphosphate biosynthetic process, methylerythritol 4-phosphate pathway"/>
    <property type="evidence" value="ECO:0007669"/>
    <property type="project" value="InterPro"/>
</dbReference>
<dbReference type="GO" id="GO:0050992">
    <property type="term" value="P:dimethylallyl diphosphate biosynthetic process"/>
    <property type="evidence" value="ECO:0007669"/>
    <property type="project" value="InterPro"/>
</dbReference>
<evidence type="ECO:0000256" key="3">
    <source>
        <dbReference type="ARBA" id="ARBA00022723"/>
    </source>
</evidence>
<dbReference type="GO" id="GO:0051539">
    <property type="term" value="F:4 iron, 4 sulfur cluster binding"/>
    <property type="evidence" value="ECO:0007669"/>
    <property type="project" value="UniProtKB-KW"/>
</dbReference>
<keyword evidence="7" id="KW-1185">Reference proteome</keyword>
<evidence type="ECO:0000313" key="7">
    <source>
        <dbReference type="Proteomes" id="UP000594463"/>
    </source>
</evidence>
<dbReference type="PANTHER" id="PTHR30426">
    <property type="entry name" value="4-HYDROXY-3-METHYLBUT-2-ENYL DIPHOSPHATE REDUCTASE"/>
    <property type="match status" value="1"/>
</dbReference>
<evidence type="ECO:0000256" key="5">
    <source>
        <dbReference type="ARBA" id="ARBA00023014"/>
    </source>
</evidence>
<comment type="cofactor">
    <cofactor evidence="1">
        <name>[4Fe-4S] cluster</name>
        <dbReference type="ChEBI" id="CHEBI:49883"/>
    </cofactor>
</comment>
<dbReference type="EMBL" id="CP065383">
    <property type="protein sequence ID" value="QPM69295.1"/>
    <property type="molecule type" value="Genomic_DNA"/>
</dbReference>
<keyword evidence="3" id="KW-0479">Metal-binding</keyword>
<organism evidence="6 7">
    <name type="scientific">Atribacter laminatus</name>
    <dbReference type="NCBI Taxonomy" id="2847778"/>
    <lineage>
        <taxon>Bacteria</taxon>
        <taxon>Pseudomonadati</taxon>
        <taxon>Atribacterota</taxon>
        <taxon>Atribacteria</taxon>
        <taxon>Atribacterales</taxon>
        <taxon>Atribacteraceae</taxon>
        <taxon>Atribacter</taxon>
    </lineage>
</organism>
<dbReference type="Pfam" id="PF02401">
    <property type="entry name" value="LYTB"/>
    <property type="match status" value="1"/>
</dbReference>
<accession>A0A7T1F496</accession>
<dbReference type="NCBIfam" id="TIGR00216">
    <property type="entry name" value="ispH_lytB"/>
    <property type="match status" value="1"/>
</dbReference>
<dbReference type="InterPro" id="IPR003451">
    <property type="entry name" value="LytB/IspH"/>
</dbReference>
<dbReference type="PANTHER" id="PTHR30426:SF0">
    <property type="entry name" value="4-HYDROXY-3-METHYLBUT-2-ENYL DIPHOSPHATE REDUCTASE"/>
    <property type="match status" value="1"/>
</dbReference>
<protein>
    <submittedName>
        <fullName evidence="6">4-hydroxy-3-methylbut-2-enyl diphosphate reductase</fullName>
        <ecNumber evidence="6">1.17.7.4</ecNumber>
    </submittedName>
</protein>
<keyword evidence="6" id="KW-0560">Oxidoreductase</keyword>
<dbReference type="AlphaFoldDB" id="A0A7T1F496"/>
<gene>
    <name evidence="6" type="primary">ispH</name>
    <name evidence="6" type="ORF">RT761_02525</name>
</gene>
<evidence type="ECO:0000313" key="6">
    <source>
        <dbReference type="EMBL" id="QPM69295.1"/>
    </source>
</evidence>
<dbReference type="GO" id="GO:0051745">
    <property type="term" value="F:4-hydroxy-3-methylbut-2-enyl diphosphate reductase activity"/>
    <property type="evidence" value="ECO:0007669"/>
    <property type="project" value="UniProtKB-EC"/>
</dbReference>
<evidence type="ECO:0000256" key="4">
    <source>
        <dbReference type="ARBA" id="ARBA00023004"/>
    </source>
</evidence>
<name>A0A7T1F496_ATRLM</name>
<dbReference type="Gene3D" id="3.40.1010.20">
    <property type="entry name" value="4-hydroxy-3-methylbut-2-enyl diphosphate reductase, catalytic domain"/>
    <property type="match status" value="2"/>
</dbReference>
<dbReference type="Gene3D" id="3.40.50.11270">
    <property type="match status" value="1"/>
</dbReference>
<evidence type="ECO:0000256" key="2">
    <source>
        <dbReference type="ARBA" id="ARBA00022485"/>
    </source>
</evidence>
<dbReference type="EC" id="1.17.7.4" evidence="6"/>